<dbReference type="Proteomes" id="UP001469553">
    <property type="component" value="Unassembled WGS sequence"/>
</dbReference>
<gene>
    <name evidence="1" type="ORF">AMECASPLE_018865</name>
</gene>
<name>A0ABV0Z1N7_9TELE</name>
<sequence>MNPYCAHLWYPASSLFGKKSIILAIFTMRDIDKGAPIFFLTRDQTLCVQIIHSFSAFKSFHFFPSINGITSRGNKLARIVLQTNPVSPCINHSTTTQSCADQ</sequence>
<dbReference type="EMBL" id="JAHRIP010048514">
    <property type="protein sequence ID" value="MEQ2299812.1"/>
    <property type="molecule type" value="Genomic_DNA"/>
</dbReference>
<comment type="caution">
    <text evidence="1">The sequence shown here is derived from an EMBL/GenBank/DDBJ whole genome shotgun (WGS) entry which is preliminary data.</text>
</comment>
<reference evidence="1 2" key="1">
    <citation type="submission" date="2021-06" db="EMBL/GenBank/DDBJ databases">
        <authorList>
            <person name="Palmer J.M."/>
        </authorList>
    </citation>
    <scope>NUCLEOTIDE SEQUENCE [LARGE SCALE GENOMIC DNA]</scope>
    <source>
        <strain evidence="1 2">AS_MEX2019</strain>
        <tissue evidence="1">Muscle</tissue>
    </source>
</reference>
<keyword evidence="2" id="KW-1185">Reference proteome</keyword>
<evidence type="ECO:0000313" key="1">
    <source>
        <dbReference type="EMBL" id="MEQ2299812.1"/>
    </source>
</evidence>
<evidence type="ECO:0000313" key="2">
    <source>
        <dbReference type="Proteomes" id="UP001469553"/>
    </source>
</evidence>
<protein>
    <submittedName>
        <fullName evidence="1">Uncharacterized protein</fullName>
    </submittedName>
</protein>
<proteinExistence type="predicted"/>
<organism evidence="1 2">
    <name type="scientific">Ameca splendens</name>
    <dbReference type="NCBI Taxonomy" id="208324"/>
    <lineage>
        <taxon>Eukaryota</taxon>
        <taxon>Metazoa</taxon>
        <taxon>Chordata</taxon>
        <taxon>Craniata</taxon>
        <taxon>Vertebrata</taxon>
        <taxon>Euteleostomi</taxon>
        <taxon>Actinopterygii</taxon>
        <taxon>Neopterygii</taxon>
        <taxon>Teleostei</taxon>
        <taxon>Neoteleostei</taxon>
        <taxon>Acanthomorphata</taxon>
        <taxon>Ovalentaria</taxon>
        <taxon>Atherinomorphae</taxon>
        <taxon>Cyprinodontiformes</taxon>
        <taxon>Goodeidae</taxon>
        <taxon>Ameca</taxon>
    </lineage>
</organism>
<accession>A0ABV0Z1N7</accession>